<dbReference type="GO" id="GO:0005886">
    <property type="term" value="C:plasma membrane"/>
    <property type="evidence" value="ECO:0007669"/>
    <property type="project" value="UniProtKB-SubCell"/>
</dbReference>
<feature type="transmembrane region" description="Helical" evidence="6">
    <location>
        <begin position="74"/>
        <end position="98"/>
    </location>
</feature>
<name>A0A378Q5I4_9GAMM</name>
<evidence type="ECO:0000256" key="6">
    <source>
        <dbReference type="SAM" id="Phobius"/>
    </source>
</evidence>
<dbReference type="PANTHER" id="PTHR30086">
    <property type="entry name" value="ARGININE EXPORTER PROTEIN ARGO"/>
    <property type="match status" value="1"/>
</dbReference>
<evidence type="ECO:0000256" key="4">
    <source>
        <dbReference type="ARBA" id="ARBA00022989"/>
    </source>
</evidence>
<evidence type="ECO:0000313" key="8">
    <source>
        <dbReference type="Proteomes" id="UP000255193"/>
    </source>
</evidence>
<dbReference type="PANTHER" id="PTHR30086:SF20">
    <property type="entry name" value="ARGININE EXPORTER PROTEIN ARGO-RELATED"/>
    <property type="match status" value="1"/>
</dbReference>
<evidence type="ECO:0000313" key="7">
    <source>
        <dbReference type="EMBL" id="STY94447.1"/>
    </source>
</evidence>
<accession>A0A378Q5I4</accession>
<keyword evidence="4 6" id="KW-1133">Transmembrane helix</keyword>
<organism evidence="7 8">
    <name type="scientific">Faucicola atlantae</name>
    <dbReference type="NCBI Taxonomy" id="34059"/>
    <lineage>
        <taxon>Bacteria</taxon>
        <taxon>Pseudomonadati</taxon>
        <taxon>Pseudomonadota</taxon>
        <taxon>Gammaproteobacteria</taxon>
        <taxon>Moraxellales</taxon>
        <taxon>Moraxellaceae</taxon>
        <taxon>Faucicola</taxon>
    </lineage>
</organism>
<keyword evidence="2" id="KW-1003">Cell membrane</keyword>
<gene>
    <name evidence="7" type="primary">leuE</name>
    <name evidence="7" type="ORF">NCTC11091_00211</name>
</gene>
<reference evidence="7 8" key="1">
    <citation type="submission" date="2018-06" db="EMBL/GenBank/DDBJ databases">
        <authorList>
            <consortium name="Pathogen Informatics"/>
            <person name="Doyle S."/>
        </authorList>
    </citation>
    <scope>NUCLEOTIDE SEQUENCE [LARGE SCALE GENOMIC DNA]</scope>
    <source>
        <strain evidence="7 8">NCTC11091</strain>
    </source>
</reference>
<dbReference type="InterPro" id="IPR001123">
    <property type="entry name" value="LeuE-type"/>
</dbReference>
<proteinExistence type="predicted"/>
<dbReference type="EMBL" id="UGQA01000001">
    <property type="protein sequence ID" value="STY94447.1"/>
    <property type="molecule type" value="Genomic_DNA"/>
</dbReference>
<evidence type="ECO:0000256" key="1">
    <source>
        <dbReference type="ARBA" id="ARBA00004651"/>
    </source>
</evidence>
<protein>
    <submittedName>
        <fullName evidence="7">Leucine efflux protein</fullName>
    </submittedName>
</protein>
<keyword evidence="3 6" id="KW-0812">Transmembrane</keyword>
<evidence type="ECO:0000256" key="3">
    <source>
        <dbReference type="ARBA" id="ARBA00022692"/>
    </source>
</evidence>
<feature type="transmembrane region" description="Helical" evidence="6">
    <location>
        <begin position="7"/>
        <end position="25"/>
    </location>
</feature>
<dbReference type="Proteomes" id="UP000255193">
    <property type="component" value="Unassembled WGS sequence"/>
</dbReference>
<sequence>MGTNTASLILIFISFIIIKGVFSISEIALNWLTLIGSLYLLYFSIGIIRDKVDIQRTIDENSNKITKNHFKDGFLIGISNPKDILFFIAFFPMFLSVYPNNIGISMFILVIIWIILDYSILSTYSFVFSKISNNKIVNIINKLSGMILLLVALYAIYKMINTLYLFYLN</sequence>
<dbReference type="AlphaFoldDB" id="A0A378Q5I4"/>
<dbReference type="GO" id="GO:0015171">
    <property type="term" value="F:amino acid transmembrane transporter activity"/>
    <property type="evidence" value="ECO:0007669"/>
    <property type="project" value="TreeGrafter"/>
</dbReference>
<comment type="subcellular location">
    <subcellularLocation>
        <location evidence="1">Cell membrane</location>
        <topology evidence="1">Multi-pass membrane protein</topology>
    </subcellularLocation>
</comment>
<feature type="transmembrane region" description="Helical" evidence="6">
    <location>
        <begin position="31"/>
        <end position="48"/>
    </location>
</feature>
<dbReference type="Pfam" id="PF01810">
    <property type="entry name" value="LysE"/>
    <property type="match status" value="1"/>
</dbReference>
<feature type="transmembrane region" description="Helical" evidence="6">
    <location>
        <begin position="104"/>
        <end position="127"/>
    </location>
</feature>
<keyword evidence="5 6" id="KW-0472">Membrane</keyword>
<feature type="transmembrane region" description="Helical" evidence="6">
    <location>
        <begin position="147"/>
        <end position="167"/>
    </location>
</feature>
<evidence type="ECO:0000256" key="5">
    <source>
        <dbReference type="ARBA" id="ARBA00023136"/>
    </source>
</evidence>
<evidence type="ECO:0000256" key="2">
    <source>
        <dbReference type="ARBA" id="ARBA00022475"/>
    </source>
</evidence>